<comment type="similarity">
    <text evidence="2">Belongs to the TsaE family.</text>
</comment>
<keyword evidence="13" id="KW-1185">Reference proteome</keyword>
<dbReference type="InterPro" id="IPR012180">
    <property type="entry name" value="Bifunc_ATPase/PTrfase"/>
</dbReference>
<keyword evidence="9" id="KW-0460">Magnesium</keyword>
<dbReference type="InterPro" id="IPR027417">
    <property type="entry name" value="P-loop_NTPase"/>
</dbReference>
<dbReference type="InterPro" id="IPR011009">
    <property type="entry name" value="Kinase-like_dom_sf"/>
</dbReference>
<evidence type="ECO:0000256" key="4">
    <source>
        <dbReference type="ARBA" id="ARBA00022490"/>
    </source>
</evidence>
<keyword evidence="5" id="KW-0819">tRNA processing</keyword>
<evidence type="ECO:0000256" key="2">
    <source>
        <dbReference type="ARBA" id="ARBA00007599"/>
    </source>
</evidence>
<evidence type="ECO:0000256" key="8">
    <source>
        <dbReference type="ARBA" id="ARBA00022840"/>
    </source>
</evidence>
<evidence type="ECO:0000256" key="10">
    <source>
        <dbReference type="ARBA" id="ARBA00032441"/>
    </source>
</evidence>
<dbReference type="NCBIfam" id="TIGR00150">
    <property type="entry name" value="T6A_YjeE"/>
    <property type="match status" value="1"/>
</dbReference>
<dbReference type="Gene3D" id="3.30.200.20">
    <property type="entry name" value="Phosphorylase Kinase, domain 1"/>
    <property type="match status" value="1"/>
</dbReference>
<evidence type="ECO:0000313" key="13">
    <source>
        <dbReference type="Proteomes" id="UP001597371"/>
    </source>
</evidence>
<gene>
    <name evidence="12" type="primary">tsaE</name>
    <name evidence="12" type="ORF">ACFSKQ_15455</name>
</gene>
<evidence type="ECO:0000256" key="7">
    <source>
        <dbReference type="ARBA" id="ARBA00022741"/>
    </source>
</evidence>
<dbReference type="SUPFAM" id="SSF56112">
    <property type="entry name" value="Protein kinase-like (PK-like)"/>
    <property type="match status" value="1"/>
</dbReference>
<comment type="subcellular location">
    <subcellularLocation>
        <location evidence="1">Cytoplasm</location>
    </subcellularLocation>
</comment>
<evidence type="ECO:0000256" key="3">
    <source>
        <dbReference type="ARBA" id="ARBA00019010"/>
    </source>
</evidence>
<dbReference type="SUPFAM" id="SSF52540">
    <property type="entry name" value="P-loop containing nucleoside triphosphate hydrolases"/>
    <property type="match status" value="1"/>
</dbReference>
<name>A0ABW5CNE8_9HYPH</name>
<evidence type="ECO:0000256" key="6">
    <source>
        <dbReference type="ARBA" id="ARBA00022723"/>
    </source>
</evidence>
<protein>
    <recommendedName>
        <fullName evidence="3">tRNA threonylcarbamoyladenosine biosynthesis protein TsaE</fullName>
    </recommendedName>
    <alternativeName>
        <fullName evidence="10">t(6)A37 threonylcarbamoyladenosine biosynthesis protein TsaE</fullName>
    </alternativeName>
</protein>
<evidence type="ECO:0000259" key="11">
    <source>
        <dbReference type="Pfam" id="PF01636"/>
    </source>
</evidence>
<dbReference type="RefSeq" id="WP_245195572.1">
    <property type="nucleotide sequence ID" value="NZ_CP072611.1"/>
</dbReference>
<dbReference type="InterPro" id="IPR003442">
    <property type="entry name" value="T6A_TsaE"/>
</dbReference>
<evidence type="ECO:0000313" key="12">
    <source>
        <dbReference type="EMBL" id="MFD2238850.1"/>
    </source>
</evidence>
<reference evidence="13" key="1">
    <citation type="journal article" date="2019" name="Int. J. Syst. Evol. Microbiol.">
        <title>The Global Catalogue of Microorganisms (GCM) 10K type strain sequencing project: providing services to taxonomists for standard genome sequencing and annotation.</title>
        <authorList>
            <consortium name="The Broad Institute Genomics Platform"/>
            <consortium name="The Broad Institute Genome Sequencing Center for Infectious Disease"/>
            <person name="Wu L."/>
            <person name="Ma J."/>
        </authorList>
    </citation>
    <scope>NUCLEOTIDE SEQUENCE [LARGE SCALE GENOMIC DNA]</scope>
    <source>
        <strain evidence="13">ZS-35-S2</strain>
    </source>
</reference>
<dbReference type="Pfam" id="PF02367">
    <property type="entry name" value="TsaE"/>
    <property type="match status" value="1"/>
</dbReference>
<keyword evidence="7" id="KW-0547">Nucleotide-binding</keyword>
<keyword evidence="4" id="KW-0963">Cytoplasm</keyword>
<evidence type="ECO:0000256" key="1">
    <source>
        <dbReference type="ARBA" id="ARBA00004496"/>
    </source>
</evidence>
<organism evidence="12 13">
    <name type="scientific">Aureimonas populi</name>
    <dbReference type="NCBI Taxonomy" id="1701758"/>
    <lineage>
        <taxon>Bacteria</taxon>
        <taxon>Pseudomonadati</taxon>
        <taxon>Pseudomonadota</taxon>
        <taxon>Alphaproteobacteria</taxon>
        <taxon>Hyphomicrobiales</taxon>
        <taxon>Aurantimonadaceae</taxon>
        <taxon>Aureimonas</taxon>
    </lineage>
</organism>
<dbReference type="PIRSF" id="PIRSF036599">
    <property type="entry name" value="AtpPhos"/>
    <property type="match status" value="1"/>
</dbReference>
<dbReference type="PANTHER" id="PTHR33540:SF2">
    <property type="entry name" value="TRNA THREONYLCARBAMOYLADENOSINE BIOSYNTHESIS PROTEIN TSAE"/>
    <property type="match status" value="1"/>
</dbReference>
<proteinExistence type="inferred from homology"/>
<evidence type="ECO:0000256" key="9">
    <source>
        <dbReference type="ARBA" id="ARBA00022842"/>
    </source>
</evidence>
<keyword evidence="8" id="KW-0067">ATP-binding</keyword>
<dbReference type="Gene3D" id="3.40.50.300">
    <property type="entry name" value="P-loop containing nucleotide triphosphate hydrolases"/>
    <property type="match status" value="1"/>
</dbReference>
<dbReference type="PANTHER" id="PTHR33540">
    <property type="entry name" value="TRNA THREONYLCARBAMOYLADENOSINE BIOSYNTHESIS PROTEIN TSAE"/>
    <property type="match status" value="1"/>
</dbReference>
<accession>A0ABW5CNE8</accession>
<evidence type="ECO:0000256" key="5">
    <source>
        <dbReference type="ARBA" id="ARBA00022694"/>
    </source>
</evidence>
<comment type="caution">
    <text evidence="12">The sequence shown here is derived from an EMBL/GenBank/DDBJ whole genome shotgun (WGS) entry which is preliminary data.</text>
</comment>
<dbReference type="InterPro" id="IPR002575">
    <property type="entry name" value="Aminoglycoside_PTrfase"/>
</dbReference>
<feature type="domain" description="Aminoglycoside phosphotransferase" evidence="11">
    <location>
        <begin position="179"/>
        <end position="430"/>
    </location>
</feature>
<keyword evidence="6" id="KW-0479">Metal-binding</keyword>
<sequence length="507" mass="55475">MSQDELPAPLADGFTMMLEGEEASHRLAQDFAVVMRTGDMLALSGELGAGKTTFARALLRHLAGDDALEVPSPTYTLVQTYETRPKATHFDLYRIGGEDDLVELGFEEAAETGLVLVEWPERSTLVMEEANIHLTLSGDSPERREATVLLTPEAAARVERSLAVRAFLRAAGHGTAHRRPFPADASARRYEHIENADASLVLMDAPANGPVSDAARLYAQTAHLAQEVLPFVALAETLEARGFSTPHIVAADLSAGLVLMEYLGDEGILDAAGRPIAERYEAAALCLAELHARPFGRHVETSDGLAYEIPDFDRAAMMVEVGLLVDWAFPRIKGRRASEEERAAFANVWNSVFDALAGTETNLLLRDFHSPNILWQGEREGCRRIGLLDFQDAMIGPTAYDLASLAQDVRVDMPAELEARLLAAYRAARSTAGPFDTPGFDAAYAAMAAQRATKILGIFVRLHERDGKPQYLRHLPRIRAYLRRTLGHPVLAPVAALYEEWGILADD</sequence>
<dbReference type="Pfam" id="PF01636">
    <property type="entry name" value="APH"/>
    <property type="match status" value="1"/>
</dbReference>
<dbReference type="Proteomes" id="UP001597371">
    <property type="component" value="Unassembled WGS sequence"/>
</dbReference>
<dbReference type="Gene3D" id="3.90.1200.10">
    <property type="match status" value="1"/>
</dbReference>
<dbReference type="EMBL" id="JBHUIJ010000022">
    <property type="protein sequence ID" value="MFD2238850.1"/>
    <property type="molecule type" value="Genomic_DNA"/>
</dbReference>